<keyword evidence="2 4" id="KW-0515">Mutator protein</keyword>
<dbReference type="Gene3D" id="3.40.1170.60">
    <property type="match status" value="1"/>
</dbReference>
<feature type="binding site" evidence="4">
    <location>
        <position position="102"/>
    </location>
    <ligand>
        <name>Mg(2+)</name>
        <dbReference type="ChEBI" id="CHEBI:18420"/>
    </ligand>
</feature>
<name>A0ABY7WHR7_9SPHI</name>
<keyword evidence="4 6" id="KW-0808">Transferase</keyword>
<dbReference type="Gene3D" id="3.30.70.270">
    <property type="match status" value="1"/>
</dbReference>
<dbReference type="Pfam" id="PF00817">
    <property type="entry name" value="IMS"/>
    <property type="match status" value="1"/>
</dbReference>
<protein>
    <recommendedName>
        <fullName evidence="4">DNA polymerase IV</fullName>
        <shortName evidence="4">Pol IV</shortName>
        <ecNumber evidence="4">2.7.7.7</ecNumber>
    </recommendedName>
</protein>
<comment type="function">
    <text evidence="4">Poorly processive, error-prone DNA polymerase involved in untargeted mutagenesis. Copies undamaged DNA at stalled replication forks, which arise in vivo from mismatched or misaligned primer ends. These misaligned primers can be extended by PolIV. Exhibits no 3'-5' exonuclease (proofreading) activity. May be involved in translesional synthesis, in conjunction with the beta clamp from PolIII.</text>
</comment>
<evidence type="ECO:0000256" key="3">
    <source>
        <dbReference type="ARBA" id="ARBA00022932"/>
    </source>
</evidence>
<dbReference type="NCBIfam" id="NF002677">
    <property type="entry name" value="PRK02406.1"/>
    <property type="match status" value="1"/>
</dbReference>
<feature type="binding site" evidence="4">
    <location>
        <position position="9"/>
    </location>
    <ligand>
        <name>Mg(2+)</name>
        <dbReference type="ChEBI" id="CHEBI:18420"/>
    </ligand>
</feature>
<evidence type="ECO:0000313" key="7">
    <source>
        <dbReference type="Proteomes" id="UP001221558"/>
    </source>
</evidence>
<reference evidence="6 7" key="1">
    <citation type="submission" date="2023-02" db="EMBL/GenBank/DDBJ databases">
        <title>Genome sequence of Sphingobacterium sp. KACC 22765.</title>
        <authorList>
            <person name="Kim S."/>
            <person name="Heo J."/>
            <person name="Kwon S.-W."/>
        </authorList>
    </citation>
    <scope>NUCLEOTIDE SEQUENCE [LARGE SCALE GENOMIC DNA]</scope>
    <source>
        <strain evidence="6 7">KACC 22765</strain>
    </source>
</reference>
<comment type="similarity">
    <text evidence="1 4">Belongs to the DNA polymerase type-Y family.</text>
</comment>
<comment type="subcellular location">
    <subcellularLocation>
        <location evidence="4">Cytoplasm</location>
    </subcellularLocation>
</comment>
<organism evidence="6 7">
    <name type="scientific">Sphingobacterium oryzagri</name>
    <dbReference type="NCBI Taxonomy" id="3025669"/>
    <lineage>
        <taxon>Bacteria</taxon>
        <taxon>Pseudomonadati</taxon>
        <taxon>Bacteroidota</taxon>
        <taxon>Sphingobacteriia</taxon>
        <taxon>Sphingobacteriales</taxon>
        <taxon>Sphingobacteriaceae</taxon>
        <taxon>Sphingobacterium</taxon>
    </lineage>
</organism>
<evidence type="ECO:0000259" key="5">
    <source>
        <dbReference type="PROSITE" id="PS50173"/>
    </source>
</evidence>
<accession>A0ABY7WHR7</accession>
<feature type="site" description="Substrate discrimination" evidence="4">
    <location>
        <position position="14"/>
    </location>
</feature>
<dbReference type="Gene3D" id="3.30.1490.100">
    <property type="entry name" value="DNA polymerase, Y-family, little finger domain"/>
    <property type="match status" value="1"/>
</dbReference>
<keyword evidence="4" id="KW-0460">Magnesium</keyword>
<dbReference type="EMBL" id="CP117880">
    <property type="protein sequence ID" value="WDF66944.1"/>
    <property type="molecule type" value="Genomic_DNA"/>
</dbReference>
<dbReference type="Proteomes" id="UP001221558">
    <property type="component" value="Chromosome"/>
</dbReference>
<dbReference type="InterPro" id="IPR043502">
    <property type="entry name" value="DNA/RNA_pol_sf"/>
</dbReference>
<evidence type="ECO:0000313" key="6">
    <source>
        <dbReference type="EMBL" id="WDF66944.1"/>
    </source>
</evidence>
<keyword evidence="4" id="KW-0234">DNA repair</keyword>
<keyword evidence="4" id="KW-0227">DNA damage</keyword>
<dbReference type="SUPFAM" id="SSF56672">
    <property type="entry name" value="DNA/RNA polymerases"/>
    <property type="match status" value="1"/>
</dbReference>
<feature type="domain" description="UmuC" evidence="5">
    <location>
        <begin position="5"/>
        <end position="183"/>
    </location>
</feature>
<comment type="cofactor">
    <cofactor evidence="4">
        <name>Mg(2+)</name>
        <dbReference type="ChEBI" id="CHEBI:18420"/>
    </cofactor>
    <text evidence="4">Binds 2 magnesium ions per subunit.</text>
</comment>
<dbReference type="CDD" id="cd03586">
    <property type="entry name" value="PolY_Pol_IV_kappa"/>
    <property type="match status" value="1"/>
</dbReference>
<evidence type="ECO:0000256" key="2">
    <source>
        <dbReference type="ARBA" id="ARBA00022457"/>
    </source>
</evidence>
<dbReference type="Pfam" id="PF11799">
    <property type="entry name" value="IMS_C"/>
    <property type="match status" value="1"/>
</dbReference>
<dbReference type="SUPFAM" id="SSF100879">
    <property type="entry name" value="Lesion bypass DNA polymerase (Y-family), little finger domain"/>
    <property type="match status" value="1"/>
</dbReference>
<comment type="subunit">
    <text evidence="4">Monomer.</text>
</comment>
<keyword evidence="4" id="KW-0963">Cytoplasm</keyword>
<keyword evidence="4" id="KW-0479">Metal-binding</keyword>
<dbReference type="Gene3D" id="1.10.150.20">
    <property type="entry name" value="5' to 3' exonuclease, C-terminal subdomain"/>
    <property type="match status" value="1"/>
</dbReference>
<dbReference type="InterPro" id="IPR001126">
    <property type="entry name" value="UmuC"/>
</dbReference>
<dbReference type="RefSeq" id="WP_274265684.1">
    <property type="nucleotide sequence ID" value="NZ_CP117880.1"/>
</dbReference>
<comment type="catalytic activity">
    <reaction evidence="4">
        <text>DNA(n) + a 2'-deoxyribonucleoside 5'-triphosphate = DNA(n+1) + diphosphate</text>
        <dbReference type="Rhea" id="RHEA:22508"/>
        <dbReference type="Rhea" id="RHEA-COMP:17339"/>
        <dbReference type="Rhea" id="RHEA-COMP:17340"/>
        <dbReference type="ChEBI" id="CHEBI:33019"/>
        <dbReference type="ChEBI" id="CHEBI:61560"/>
        <dbReference type="ChEBI" id="CHEBI:173112"/>
        <dbReference type="EC" id="2.7.7.7"/>
    </reaction>
</comment>
<keyword evidence="4 6" id="KW-0548">Nucleotidyltransferase</keyword>
<sequence>MERAIVHMDLDTFFVSCERLNNSKLSGVPVIIGGGERGVVASCSYEARYYGVRSAMPIKMALKLCPEAKVIKGDMEMYSKLSRTVTEIIEEKAPVVEKASIDEHYLDITGMDKFFGAYQWTEELSTAITKHTGLPISFALSVNKTVAKIGTGEAKPKGKKEIQQMGVRSFLNPLSIKKIPMLGDATFQLLSRIGIRQIYTLAEMPVEVLQQMIGKNGREIWKKANGIDHSPVEPYSERKSISTEHTFGMDTIDIPKLRGLITGMVEKLAYQLRAEQWLTSTVVLKIRYSNFDTETKQCRVSYTSADHTLSQTVMELFDKLYNRRMRIRLIGVRFTNLVRGSLQINIFEDTQEMVSLYQAMDKIKNRFGADKVGRASGFRFENKKNR</sequence>
<evidence type="ECO:0000256" key="4">
    <source>
        <dbReference type="HAMAP-Rule" id="MF_01113"/>
    </source>
</evidence>
<gene>
    <name evidence="4 6" type="primary">dinB</name>
    <name evidence="6" type="ORF">PQ465_11565</name>
</gene>
<dbReference type="InterPro" id="IPR050116">
    <property type="entry name" value="DNA_polymerase-Y"/>
</dbReference>
<dbReference type="InterPro" id="IPR022880">
    <property type="entry name" value="DNApol_IV"/>
</dbReference>
<keyword evidence="3 4" id="KW-0239">DNA-directed DNA polymerase</keyword>
<keyword evidence="4" id="KW-0238">DNA-binding</keyword>
<dbReference type="PANTHER" id="PTHR11076:SF33">
    <property type="entry name" value="DNA POLYMERASE KAPPA"/>
    <property type="match status" value="1"/>
</dbReference>
<dbReference type="GO" id="GO:0003887">
    <property type="term" value="F:DNA-directed DNA polymerase activity"/>
    <property type="evidence" value="ECO:0007669"/>
    <property type="project" value="UniProtKB-EC"/>
</dbReference>
<dbReference type="InterPro" id="IPR036775">
    <property type="entry name" value="DNA_pol_Y-fam_lit_finger_sf"/>
</dbReference>
<keyword evidence="4" id="KW-0235">DNA replication</keyword>
<evidence type="ECO:0000256" key="1">
    <source>
        <dbReference type="ARBA" id="ARBA00010945"/>
    </source>
</evidence>
<dbReference type="InterPro" id="IPR017961">
    <property type="entry name" value="DNA_pol_Y-fam_little_finger"/>
</dbReference>
<keyword evidence="7" id="KW-1185">Reference proteome</keyword>
<dbReference type="EC" id="2.7.7.7" evidence="4"/>
<dbReference type="PANTHER" id="PTHR11076">
    <property type="entry name" value="DNA REPAIR POLYMERASE UMUC / TRANSFERASE FAMILY MEMBER"/>
    <property type="match status" value="1"/>
</dbReference>
<proteinExistence type="inferred from homology"/>
<feature type="active site" evidence="4">
    <location>
        <position position="103"/>
    </location>
</feature>
<dbReference type="InterPro" id="IPR043128">
    <property type="entry name" value="Rev_trsase/Diguanyl_cyclase"/>
</dbReference>
<dbReference type="PROSITE" id="PS50173">
    <property type="entry name" value="UMUC"/>
    <property type="match status" value="1"/>
</dbReference>
<dbReference type="HAMAP" id="MF_01113">
    <property type="entry name" value="DNApol_IV"/>
    <property type="match status" value="1"/>
</dbReference>